<evidence type="ECO:0000256" key="1">
    <source>
        <dbReference type="PROSITE-ProRule" id="PRU00042"/>
    </source>
</evidence>
<evidence type="ECO:0000256" key="2">
    <source>
        <dbReference type="SAM" id="MobiDB-lite"/>
    </source>
</evidence>
<protein>
    <recommendedName>
        <fullName evidence="3">C2H2-type domain-containing protein</fullName>
    </recommendedName>
</protein>
<keyword evidence="1" id="KW-0863">Zinc-finger</keyword>
<dbReference type="InterPro" id="IPR041078">
    <property type="entry name" value="Plavaka"/>
</dbReference>
<proteinExistence type="predicted"/>
<dbReference type="Proteomes" id="UP000724874">
    <property type="component" value="Unassembled WGS sequence"/>
</dbReference>
<keyword evidence="5" id="KW-1185">Reference proteome</keyword>
<dbReference type="InterPro" id="IPR013087">
    <property type="entry name" value="Znf_C2H2_type"/>
</dbReference>
<feature type="compositionally biased region" description="Acidic residues" evidence="2">
    <location>
        <begin position="679"/>
        <end position="688"/>
    </location>
</feature>
<dbReference type="PROSITE" id="PS50157">
    <property type="entry name" value="ZINC_FINGER_C2H2_2"/>
    <property type="match status" value="1"/>
</dbReference>
<feature type="compositionally biased region" description="Basic and acidic residues" evidence="2">
    <location>
        <begin position="659"/>
        <end position="678"/>
    </location>
</feature>
<gene>
    <name evidence="4" type="ORF">CPB84DRAFT_1845636</name>
</gene>
<keyword evidence="1" id="KW-0479">Metal-binding</keyword>
<comment type="caution">
    <text evidence="4">The sequence shown here is derived from an EMBL/GenBank/DDBJ whole genome shotgun (WGS) entry which is preliminary data.</text>
</comment>
<dbReference type="OrthoDB" id="3199698at2759"/>
<name>A0A9P5NT58_GYMJU</name>
<dbReference type="AlphaFoldDB" id="A0A9P5NT58"/>
<dbReference type="Pfam" id="PF18759">
    <property type="entry name" value="Plavaka"/>
    <property type="match status" value="1"/>
</dbReference>
<keyword evidence="1" id="KW-0862">Zinc</keyword>
<feature type="domain" description="C2H2-type" evidence="3">
    <location>
        <begin position="4"/>
        <end position="27"/>
    </location>
</feature>
<dbReference type="PROSITE" id="PS00028">
    <property type="entry name" value="ZINC_FINGER_C2H2_1"/>
    <property type="match status" value="1"/>
</dbReference>
<evidence type="ECO:0000313" key="5">
    <source>
        <dbReference type="Proteomes" id="UP000724874"/>
    </source>
</evidence>
<evidence type="ECO:0000313" key="4">
    <source>
        <dbReference type="EMBL" id="KAF8903656.1"/>
    </source>
</evidence>
<reference evidence="4" key="1">
    <citation type="submission" date="2020-11" db="EMBL/GenBank/DDBJ databases">
        <authorList>
            <consortium name="DOE Joint Genome Institute"/>
            <person name="Ahrendt S."/>
            <person name="Riley R."/>
            <person name="Andreopoulos W."/>
            <person name="LaButti K."/>
            <person name="Pangilinan J."/>
            <person name="Ruiz-duenas F.J."/>
            <person name="Barrasa J.M."/>
            <person name="Sanchez-Garcia M."/>
            <person name="Camarero S."/>
            <person name="Miyauchi S."/>
            <person name="Serrano A."/>
            <person name="Linde D."/>
            <person name="Babiker R."/>
            <person name="Drula E."/>
            <person name="Ayuso-Fernandez I."/>
            <person name="Pacheco R."/>
            <person name="Padilla G."/>
            <person name="Ferreira P."/>
            <person name="Barriuso J."/>
            <person name="Kellner H."/>
            <person name="Castanera R."/>
            <person name="Alfaro M."/>
            <person name="Ramirez L."/>
            <person name="Pisabarro A.G."/>
            <person name="Kuo A."/>
            <person name="Tritt A."/>
            <person name="Lipzen A."/>
            <person name="He G."/>
            <person name="Yan M."/>
            <person name="Ng V."/>
            <person name="Cullen D."/>
            <person name="Martin F."/>
            <person name="Rosso M.-N."/>
            <person name="Henrissat B."/>
            <person name="Hibbett D."/>
            <person name="Martinez A.T."/>
            <person name="Grigoriev I.V."/>
        </authorList>
    </citation>
    <scope>NUCLEOTIDE SEQUENCE</scope>
    <source>
        <strain evidence="4">AH 44721</strain>
    </source>
</reference>
<dbReference type="EMBL" id="JADNYJ010000029">
    <property type="protein sequence ID" value="KAF8903656.1"/>
    <property type="molecule type" value="Genomic_DNA"/>
</dbReference>
<accession>A0A9P5NT58</accession>
<dbReference type="GO" id="GO:0008270">
    <property type="term" value="F:zinc ion binding"/>
    <property type="evidence" value="ECO:0007669"/>
    <property type="project" value="UniProtKB-KW"/>
</dbReference>
<feature type="region of interest" description="Disordered" evidence="2">
    <location>
        <begin position="659"/>
        <end position="694"/>
    </location>
</feature>
<sequence>MTIYDCSTCGQKCHSRSGLSRHKNNKHPQFPTPIESAQHKCIYHPFLDARPCDIDGKFLNTPASQIPPVEPETSMSENPFEPFQDCLAFDWAYYHYVRLQSSKSDILEGLDLWHATVIKHDSSHLTGDEVLWRNADSLYQTIDAIQVGDTPWKCYKFSYTGPKPPTPPHWMEETYELNTRDALLILEQQLATSDFSPHITYVPYQEFDASGNRIVSDLMSGDWPFRQADIISRDHANHGAMFVPIVAGSDKTTVSVATGHQEYHPVYISPGDISNTAHRGHGNGVLPVAFLPIPKTSKWQRKRPEFQRFCHQLYHQCLALVFEPLKPYMETYKVVKCPDGHFRCAIFGLGPYIADYPEQVWLGGIVSNWCPKCDAMPDDLDKPGSHHRSHEKTDLLIKTFDPGILWDEFGIRNDIVPFTHGFLHADIHELLSPDLLHQLIKGTFKDHLVTWVNDYLYYVHGEKVALEIIEDIDHRISAVPPYPGLRRFPDGRDYNQWTGDDSKALMKVYLVAIAGYLPSAMVQCIATFMDACYIARRNAITSPALEHFRTCVEKFHALCNIFIEARVRATISLPHQHALHHYFHSIKLFGLPNGLCSSITESKHIKAVKEPWRRSSQYHALSQMLQTLVRMDKMAALRQELAKRGLLAGTTSSFIERMKVNEGQGEGDKDELCKPRENDADDDDDDIGPAEGNPLGTLSDVKLASKCEPGYPHNLHQLADFICQRSFPLCLCRFLFIQNHPDKEVPDNMDALPVFEGEIKVYHSALTIYYALSDLCGAGGLQREHIRSMPSFFGHERRDTIFVVLDESKKGMEGMEIGRVLLFFSFHYRRKTFSCALINWFIHDDECDSDTGMWMVQLEHDGRGRPTVEVIDIDAIARGAHLLPIYGSS</sequence>
<evidence type="ECO:0000259" key="3">
    <source>
        <dbReference type="PROSITE" id="PS50157"/>
    </source>
</evidence>
<organism evidence="4 5">
    <name type="scientific">Gymnopilus junonius</name>
    <name type="common">Spectacular rustgill mushroom</name>
    <name type="synonym">Gymnopilus spectabilis subsp. junonius</name>
    <dbReference type="NCBI Taxonomy" id="109634"/>
    <lineage>
        <taxon>Eukaryota</taxon>
        <taxon>Fungi</taxon>
        <taxon>Dikarya</taxon>
        <taxon>Basidiomycota</taxon>
        <taxon>Agaricomycotina</taxon>
        <taxon>Agaricomycetes</taxon>
        <taxon>Agaricomycetidae</taxon>
        <taxon>Agaricales</taxon>
        <taxon>Agaricineae</taxon>
        <taxon>Hymenogastraceae</taxon>
        <taxon>Gymnopilus</taxon>
    </lineage>
</organism>